<dbReference type="OrthoDB" id="3357408at2759"/>
<proteinExistence type="predicted"/>
<dbReference type="PROSITE" id="PS51257">
    <property type="entry name" value="PROKAR_LIPOPROTEIN"/>
    <property type="match status" value="1"/>
</dbReference>
<accession>A0A5C3Q4U1</accession>
<organism evidence="2 3">
    <name type="scientific">Pterulicium gracile</name>
    <dbReference type="NCBI Taxonomy" id="1884261"/>
    <lineage>
        <taxon>Eukaryota</taxon>
        <taxon>Fungi</taxon>
        <taxon>Dikarya</taxon>
        <taxon>Basidiomycota</taxon>
        <taxon>Agaricomycotina</taxon>
        <taxon>Agaricomycetes</taxon>
        <taxon>Agaricomycetidae</taxon>
        <taxon>Agaricales</taxon>
        <taxon>Pleurotineae</taxon>
        <taxon>Pterulaceae</taxon>
        <taxon>Pterulicium</taxon>
    </lineage>
</organism>
<evidence type="ECO:0000313" key="2">
    <source>
        <dbReference type="EMBL" id="TFK96167.1"/>
    </source>
</evidence>
<feature type="transmembrane region" description="Helical" evidence="1">
    <location>
        <begin position="240"/>
        <end position="262"/>
    </location>
</feature>
<evidence type="ECO:0000256" key="1">
    <source>
        <dbReference type="SAM" id="Phobius"/>
    </source>
</evidence>
<feature type="transmembrane region" description="Helical" evidence="1">
    <location>
        <begin position="50"/>
        <end position="68"/>
    </location>
</feature>
<keyword evidence="1" id="KW-0812">Transmembrane</keyword>
<keyword evidence="1" id="KW-0472">Membrane</keyword>
<feature type="transmembrane region" description="Helical" evidence="1">
    <location>
        <begin position="164"/>
        <end position="185"/>
    </location>
</feature>
<reference evidence="2 3" key="1">
    <citation type="journal article" date="2019" name="Nat. Ecol. Evol.">
        <title>Megaphylogeny resolves global patterns of mushroom evolution.</title>
        <authorList>
            <person name="Varga T."/>
            <person name="Krizsan K."/>
            <person name="Foldi C."/>
            <person name="Dima B."/>
            <person name="Sanchez-Garcia M."/>
            <person name="Sanchez-Ramirez S."/>
            <person name="Szollosi G.J."/>
            <person name="Szarkandi J.G."/>
            <person name="Papp V."/>
            <person name="Albert L."/>
            <person name="Andreopoulos W."/>
            <person name="Angelini C."/>
            <person name="Antonin V."/>
            <person name="Barry K.W."/>
            <person name="Bougher N.L."/>
            <person name="Buchanan P."/>
            <person name="Buyck B."/>
            <person name="Bense V."/>
            <person name="Catcheside P."/>
            <person name="Chovatia M."/>
            <person name="Cooper J."/>
            <person name="Damon W."/>
            <person name="Desjardin D."/>
            <person name="Finy P."/>
            <person name="Geml J."/>
            <person name="Haridas S."/>
            <person name="Hughes K."/>
            <person name="Justo A."/>
            <person name="Karasinski D."/>
            <person name="Kautmanova I."/>
            <person name="Kiss B."/>
            <person name="Kocsube S."/>
            <person name="Kotiranta H."/>
            <person name="LaButti K.M."/>
            <person name="Lechner B.E."/>
            <person name="Liimatainen K."/>
            <person name="Lipzen A."/>
            <person name="Lukacs Z."/>
            <person name="Mihaltcheva S."/>
            <person name="Morgado L.N."/>
            <person name="Niskanen T."/>
            <person name="Noordeloos M.E."/>
            <person name="Ohm R.A."/>
            <person name="Ortiz-Santana B."/>
            <person name="Ovrebo C."/>
            <person name="Racz N."/>
            <person name="Riley R."/>
            <person name="Savchenko A."/>
            <person name="Shiryaev A."/>
            <person name="Soop K."/>
            <person name="Spirin V."/>
            <person name="Szebenyi C."/>
            <person name="Tomsovsky M."/>
            <person name="Tulloss R.E."/>
            <person name="Uehling J."/>
            <person name="Grigoriev I.V."/>
            <person name="Vagvolgyi C."/>
            <person name="Papp T."/>
            <person name="Martin F.M."/>
            <person name="Miettinen O."/>
            <person name="Hibbett D.S."/>
            <person name="Nagy L.G."/>
        </authorList>
    </citation>
    <scope>NUCLEOTIDE SEQUENCE [LARGE SCALE GENOMIC DNA]</scope>
    <source>
        <strain evidence="2 3">CBS 309.79</strain>
    </source>
</reference>
<feature type="transmembrane region" description="Helical" evidence="1">
    <location>
        <begin position="98"/>
        <end position="118"/>
    </location>
</feature>
<dbReference type="Proteomes" id="UP000305067">
    <property type="component" value="Unassembled WGS sequence"/>
</dbReference>
<gene>
    <name evidence="2" type="ORF">BDV98DRAFT_597846</name>
</gene>
<keyword evidence="1" id="KW-1133">Transmembrane helix</keyword>
<dbReference type="AlphaFoldDB" id="A0A5C3Q4U1"/>
<protein>
    <submittedName>
        <fullName evidence="2">Uncharacterized protein</fullName>
    </submittedName>
</protein>
<keyword evidence="3" id="KW-1185">Reference proteome</keyword>
<evidence type="ECO:0000313" key="3">
    <source>
        <dbReference type="Proteomes" id="UP000305067"/>
    </source>
</evidence>
<dbReference type="EMBL" id="ML178865">
    <property type="protein sequence ID" value="TFK96167.1"/>
    <property type="molecule type" value="Genomic_DNA"/>
</dbReference>
<sequence>MAKHISFVKSYFVALWIQTLIYGSYVVLFFGCMYILLFRRPVSCPKITPSFVLALFMLSTAHVIINLFKGVKAFTVVVDPNIIFADFSAPIDLAKESVYITAAALADTLLIFRCYMVWGHNWRVAIVPVMLLLLSTGAGYTSVYQFSTLEDRDGAQYAENLKKWFMVLYSVMLANNILSTTLIASRIWWRSRQSGSALGWRHQAKYNWIIAIVIESGAIYSFSLLIYLVLYTIESQAQKLILDSLCQIASIMPTLIIVRIGLGMGPHDISPTFQTTIPNSRHFSSVRFRFGANPSLVTSVRNDQRHSVVDIRRMEEARLRDDASFALHPAIVDEGRASMKM</sequence>
<feature type="transmembrane region" description="Helical" evidence="1">
    <location>
        <begin position="125"/>
        <end position="144"/>
    </location>
</feature>
<feature type="transmembrane region" description="Helical" evidence="1">
    <location>
        <begin position="12"/>
        <end position="38"/>
    </location>
</feature>
<name>A0A5C3Q4U1_9AGAR</name>
<feature type="transmembrane region" description="Helical" evidence="1">
    <location>
        <begin position="206"/>
        <end position="228"/>
    </location>
</feature>